<dbReference type="Proteomes" id="UP000828390">
    <property type="component" value="Unassembled WGS sequence"/>
</dbReference>
<sequence>MCVYTGISLQQEILLSPSPVAEVIEGRNLTLTCSYSGSHNVSRVVWSNNMITPCTVLTTDCSSCRPNSSMYEAECMGNDFLINILAVNRSMNGDVWKCDMRIGLDFLPSKKTTVKVLVGINAAALWPETEIVIIENTLGYLHCLTSFGKPTARISWFQTNATGDVNITSLSTSEMISLDGLSAVNSTLLLQSLREMGTFEVYCSAENIGQHFKSLKTTVEVLYGPDTPACTHKGSIITGCIIVTQGDNLTIECTSNSNPASVYNWTLPDSSTRYGGKLKIINIQPSLSGQYRLKVWNIMSPTNSHTQQGNNSTILTVDVQDKVPSTSTQTDQSLQTGVLIGSVIGACVVGILAGVIATLGIQYMRSLSSRKAESNQYEETQRPPNTAHKTDVYDSIQHYQQTDTEPGNSGRGETETMELETGNSGRGETDTMELEPGNSGRGETDTMERSASDVYQNQIIHINEAYEN</sequence>
<dbReference type="PROSITE" id="PS50835">
    <property type="entry name" value="IG_LIKE"/>
    <property type="match status" value="1"/>
</dbReference>
<gene>
    <name evidence="7" type="ORF">DPMN_151695</name>
</gene>
<keyword evidence="3" id="KW-1015">Disulfide bond</keyword>
<keyword evidence="5" id="KW-0812">Transmembrane</keyword>
<accession>A0A9D4FKH0</accession>
<evidence type="ECO:0000256" key="3">
    <source>
        <dbReference type="ARBA" id="ARBA00023157"/>
    </source>
</evidence>
<keyword evidence="5" id="KW-1133">Transmembrane helix</keyword>
<comment type="caution">
    <text evidence="7">The sequence shown here is derived from an EMBL/GenBank/DDBJ whole genome shotgun (WGS) entry which is preliminary data.</text>
</comment>
<feature type="domain" description="Ig-like" evidence="6">
    <location>
        <begin position="108"/>
        <end position="220"/>
    </location>
</feature>
<dbReference type="InterPro" id="IPR003599">
    <property type="entry name" value="Ig_sub"/>
</dbReference>
<dbReference type="EMBL" id="JAIWYP010000007">
    <property type="protein sequence ID" value="KAH3798105.1"/>
    <property type="molecule type" value="Genomic_DNA"/>
</dbReference>
<feature type="transmembrane region" description="Helical" evidence="5">
    <location>
        <begin position="338"/>
        <end position="361"/>
    </location>
</feature>
<dbReference type="Gene3D" id="2.60.40.10">
    <property type="entry name" value="Immunoglobulins"/>
    <property type="match status" value="2"/>
</dbReference>
<evidence type="ECO:0000313" key="7">
    <source>
        <dbReference type="EMBL" id="KAH3798105.1"/>
    </source>
</evidence>
<reference evidence="7" key="1">
    <citation type="journal article" date="2019" name="bioRxiv">
        <title>The Genome of the Zebra Mussel, Dreissena polymorpha: A Resource for Invasive Species Research.</title>
        <authorList>
            <person name="McCartney M.A."/>
            <person name="Auch B."/>
            <person name="Kono T."/>
            <person name="Mallez S."/>
            <person name="Zhang Y."/>
            <person name="Obille A."/>
            <person name="Becker A."/>
            <person name="Abrahante J.E."/>
            <person name="Garbe J."/>
            <person name="Badalamenti J.P."/>
            <person name="Herman A."/>
            <person name="Mangelson H."/>
            <person name="Liachko I."/>
            <person name="Sullivan S."/>
            <person name="Sone E.D."/>
            <person name="Koren S."/>
            <person name="Silverstein K.A.T."/>
            <person name="Beckman K.B."/>
            <person name="Gohl D.M."/>
        </authorList>
    </citation>
    <scope>NUCLEOTIDE SEQUENCE</scope>
    <source>
        <strain evidence="7">Duluth1</strain>
        <tissue evidence="7">Whole animal</tissue>
    </source>
</reference>
<dbReference type="SMART" id="SM00409">
    <property type="entry name" value="IG"/>
    <property type="match status" value="3"/>
</dbReference>
<dbReference type="AlphaFoldDB" id="A0A9D4FKH0"/>
<keyword evidence="8" id="KW-1185">Reference proteome</keyword>
<organism evidence="7 8">
    <name type="scientific">Dreissena polymorpha</name>
    <name type="common">Zebra mussel</name>
    <name type="synonym">Mytilus polymorpha</name>
    <dbReference type="NCBI Taxonomy" id="45954"/>
    <lineage>
        <taxon>Eukaryota</taxon>
        <taxon>Metazoa</taxon>
        <taxon>Spiralia</taxon>
        <taxon>Lophotrochozoa</taxon>
        <taxon>Mollusca</taxon>
        <taxon>Bivalvia</taxon>
        <taxon>Autobranchia</taxon>
        <taxon>Heteroconchia</taxon>
        <taxon>Euheterodonta</taxon>
        <taxon>Imparidentia</taxon>
        <taxon>Neoheterodontei</taxon>
        <taxon>Myida</taxon>
        <taxon>Dreissenoidea</taxon>
        <taxon>Dreissenidae</taxon>
        <taxon>Dreissena</taxon>
    </lineage>
</organism>
<reference evidence="7" key="2">
    <citation type="submission" date="2020-11" db="EMBL/GenBank/DDBJ databases">
        <authorList>
            <person name="McCartney M.A."/>
            <person name="Auch B."/>
            <person name="Kono T."/>
            <person name="Mallez S."/>
            <person name="Becker A."/>
            <person name="Gohl D.M."/>
            <person name="Silverstein K.A.T."/>
            <person name="Koren S."/>
            <person name="Bechman K.B."/>
            <person name="Herman A."/>
            <person name="Abrahante J.E."/>
            <person name="Garbe J."/>
        </authorList>
    </citation>
    <scope>NUCLEOTIDE SEQUENCE</scope>
    <source>
        <strain evidence="7">Duluth1</strain>
        <tissue evidence="7">Whole animal</tissue>
    </source>
</reference>
<comment type="subcellular location">
    <subcellularLocation>
        <location evidence="1">Membrane</location>
        <topology evidence="1">Single-pass membrane protein</topology>
    </subcellularLocation>
</comment>
<dbReference type="GO" id="GO:0016020">
    <property type="term" value="C:membrane"/>
    <property type="evidence" value="ECO:0007669"/>
    <property type="project" value="UniProtKB-SubCell"/>
</dbReference>
<keyword evidence="2 5" id="KW-0472">Membrane</keyword>
<evidence type="ECO:0000256" key="2">
    <source>
        <dbReference type="ARBA" id="ARBA00023136"/>
    </source>
</evidence>
<dbReference type="InterPro" id="IPR013783">
    <property type="entry name" value="Ig-like_fold"/>
</dbReference>
<dbReference type="SUPFAM" id="SSF48726">
    <property type="entry name" value="Immunoglobulin"/>
    <property type="match status" value="3"/>
</dbReference>
<dbReference type="PANTHER" id="PTHR45889:SF8">
    <property type="entry name" value="IG-LIKE DOMAIN-CONTAINING PROTEIN"/>
    <property type="match status" value="1"/>
</dbReference>
<dbReference type="InterPro" id="IPR007110">
    <property type="entry name" value="Ig-like_dom"/>
</dbReference>
<feature type="compositionally biased region" description="Polar residues" evidence="4">
    <location>
        <begin position="370"/>
        <end position="384"/>
    </location>
</feature>
<feature type="compositionally biased region" description="Basic and acidic residues" evidence="4">
    <location>
        <begin position="442"/>
        <end position="451"/>
    </location>
</feature>
<dbReference type="PANTHER" id="PTHR45889">
    <property type="entry name" value="IG-LIKE DOMAIN-CONTAINING PROTEIN"/>
    <property type="match status" value="1"/>
</dbReference>
<feature type="region of interest" description="Disordered" evidence="4">
    <location>
        <begin position="370"/>
        <end position="389"/>
    </location>
</feature>
<protein>
    <recommendedName>
        <fullName evidence="6">Ig-like domain-containing protein</fullName>
    </recommendedName>
</protein>
<evidence type="ECO:0000256" key="1">
    <source>
        <dbReference type="ARBA" id="ARBA00004167"/>
    </source>
</evidence>
<proteinExistence type="predicted"/>
<name>A0A9D4FKH0_DREPO</name>
<evidence type="ECO:0000256" key="4">
    <source>
        <dbReference type="SAM" id="MobiDB-lite"/>
    </source>
</evidence>
<dbReference type="Pfam" id="PF08205">
    <property type="entry name" value="C2-set_2"/>
    <property type="match status" value="1"/>
</dbReference>
<feature type="region of interest" description="Disordered" evidence="4">
    <location>
        <begin position="400"/>
        <end position="454"/>
    </location>
</feature>
<evidence type="ECO:0000313" key="8">
    <source>
        <dbReference type="Proteomes" id="UP000828390"/>
    </source>
</evidence>
<evidence type="ECO:0000256" key="5">
    <source>
        <dbReference type="SAM" id="Phobius"/>
    </source>
</evidence>
<evidence type="ECO:0000259" key="6">
    <source>
        <dbReference type="PROSITE" id="PS50835"/>
    </source>
</evidence>
<dbReference type="InterPro" id="IPR013162">
    <property type="entry name" value="CD80_C2-set"/>
</dbReference>
<dbReference type="InterPro" id="IPR036179">
    <property type="entry name" value="Ig-like_dom_sf"/>
</dbReference>